<dbReference type="STRING" id="232089.SAMN05443544_0234"/>
<accession>A0A1N6DHL6</accession>
<dbReference type="GO" id="GO:0004658">
    <property type="term" value="F:propionyl-CoA carboxylase activity"/>
    <property type="evidence" value="ECO:0007669"/>
    <property type="project" value="InterPro"/>
</dbReference>
<dbReference type="GO" id="GO:0003989">
    <property type="term" value="F:acetyl-CoA carboxylase activity"/>
    <property type="evidence" value="ECO:0007669"/>
    <property type="project" value="InterPro"/>
</dbReference>
<dbReference type="OrthoDB" id="5007982at2"/>
<protein>
    <submittedName>
        <fullName evidence="1">Acyl-CoA carboxylase epsilon subunit</fullName>
    </submittedName>
</protein>
<name>A0A1N6DHL6_9MICO</name>
<reference evidence="2" key="1">
    <citation type="submission" date="2016-11" db="EMBL/GenBank/DDBJ databases">
        <authorList>
            <person name="Varghese N."/>
            <person name="Submissions S."/>
        </authorList>
    </citation>
    <scope>NUCLEOTIDE SEQUENCE [LARGE SCALE GENOMIC DNA]</scope>
    <source>
        <strain evidence="2">DSM 8595</strain>
    </source>
</reference>
<keyword evidence="2" id="KW-1185">Reference proteome</keyword>
<gene>
    <name evidence="1" type="ORF">SAMN05443544_0234</name>
</gene>
<dbReference type="RefSeq" id="WP_074258558.1">
    <property type="nucleotide sequence ID" value="NZ_FSRJ01000001.1"/>
</dbReference>
<evidence type="ECO:0000313" key="2">
    <source>
        <dbReference type="Proteomes" id="UP000184699"/>
    </source>
</evidence>
<proteinExistence type="predicted"/>
<evidence type="ECO:0000313" key="1">
    <source>
        <dbReference type="EMBL" id="SIN70258.1"/>
    </source>
</evidence>
<dbReference type="AlphaFoldDB" id="A0A1N6DHL6"/>
<organism evidence="1 2">
    <name type="scientific">Agromyces cerinus subsp. cerinus</name>
    <dbReference type="NCBI Taxonomy" id="232089"/>
    <lineage>
        <taxon>Bacteria</taxon>
        <taxon>Bacillati</taxon>
        <taxon>Actinomycetota</taxon>
        <taxon>Actinomycetes</taxon>
        <taxon>Micrococcales</taxon>
        <taxon>Microbacteriaceae</taxon>
        <taxon>Agromyces</taxon>
    </lineage>
</organism>
<sequence length="75" mass="7894">MSDDIDERADALRFETRVVTPEDAAAVTAVLLAALGEQSADEASVDPGRSAWVRSGGAMRRPLDVGPGRWVRAGA</sequence>
<dbReference type="Proteomes" id="UP000184699">
    <property type="component" value="Unassembled WGS sequence"/>
</dbReference>
<dbReference type="InterPro" id="IPR032716">
    <property type="entry name" value="ACC_epsilon"/>
</dbReference>
<dbReference type="EMBL" id="FSRJ01000001">
    <property type="protein sequence ID" value="SIN70258.1"/>
    <property type="molecule type" value="Genomic_DNA"/>
</dbReference>
<dbReference type="Pfam" id="PF13822">
    <property type="entry name" value="ACC_epsilon"/>
    <property type="match status" value="1"/>
</dbReference>